<accession>A0AAU9W7U0</accession>
<dbReference type="Proteomes" id="UP001159428">
    <property type="component" value="Unassembled WGS sequence"/>
</dbReference>
<evidence type="ECO:0000256" key="6">
    <source>
        <dbReference type="ARBA" id="ARBA00023136"/>
    </source>
</evidence>
<feature type="transmembrane region" description="Helical" evidence="9">
    <location>
        <begin position="219"/>
        <end position="242"/>
    </location>
</feature>
<keyword evidence="3 9" id="KW-0812">Transmembrane</keyword>
<sequence length="287" mass="32320">MNLSCSEERRSSGASIFLSLWFSLSGLAAVVGNATVLGILYKKESLRTISNRFLASLSVADFFVGLVLNPILLATYLSQPQSGHGSMTKIIKPILWIHSAGATSLSLCCASVDRLIAIRFPYRYQEFVTKTRCHVVITAVWVISLFLPFLIFIKDGAGLLFFAAITYLFPIFVVILSYAFIFKAARTQGKRIREERHHSNDDTLRGVVKNLKAIKTIGLVFSVCIITWIPCFILTIITYHYYTTKKDCLFEKLLSLAWPWVQATALTSSAINPLIYYFRNGEFRQAF</sequence>
<proteinExistence type="predicted"/>
<reference evidence="11 12" key="1">
    <citation type="submission" date="2022-05" db="EMBL/GenBank/DDBJ databases">
        <authorList>
            <consortium name="Genoscope - CEA"/>
            <person name="William W."/>
        </authorList>
    </citation>
    <scope>NUCLEOTIDE SEQUENCE [LARGE SCALE GENOMIC DNA]</scope>
</reference>
<evidence type="ECO:0000256" key="4">
    <source>
        <dbReference type="ARBA" id="ARBA00022989"/>
    </source>
</evidence>
<feature type="non-terminal residue" evidence="11">
    <location>
        <position position="287"/>
    </location>
</feature>
<dbReference type="Pfam" id="PF00001">
    <property type="entry name" value="7tm_1"/>
    <property type="match status" value="2"/>
</dbReference>
<keyword evidence="2" id="KW-1003">Cell membrane</keyword>
<keyword evidence="8" id="KW-0807">Transducer</keyword>
<keyword evidence="12" id="KW-1185">Reference proteome</keyword>
<keyword evidence="7" id="KW-0675">Receptor</keyword>
<evidence type="ECO:0000256" key="8">
    <source>
        <dbReference type="ARBA" id="ARBA00023224"/>
    </source>
</evidence>
<feature type="transmembrane region" description="Helical" evidence="9">
    <location>
        <begin position="159"/>
        <end position="181"/>
    </location>
</feature>
<dbReference type="InterPro" id="IPR050569">
    <property type="entry name" value="TAAR"/>
</dbReference>
<dbReference type="PRINTS" id="PR00237">
    <property type="entry name" value="GPCRRHODOPSN"/>
</dbReference>
<comment type="caution">
    <text evidence="11">The sequence shown here is derived from an EMBL/GenBank/DDBJ whole genome shotgun (WGS) entry which is preliminary data.</text>
</comment>
<evidence type="ECO:0000256" key="5">
    <source>
        <dbReference type="ARBA" id="ARBA00023040"/>
    </source>
</evidence>
<keyword evidence="5" id="KW-0297">G-protein coupled receptor</keyword>
<evidence type="ECO:0000256" key="1">
    <source>
        <dbReference type="ARBA" id="ARBA00004651"/>
    </source>
</evidence>
<dbReference type="PANTHER" id="PTHR24249">
    <property type="entry name" value="HISTAMINE RECEPTOR-RELATED G-PROTEIN COUPLED RECEPTOR"/>
    <property type="match status" value="1"/>
</dbReference>
<evidence type="ECO:0000259" key="10">
    <source>
        <dbReference type="PROSITE" id="PS50262"/>
    </source>
</evidence>
<evidence type="ECO:0000256" key="2">
    <source>
        <dbReference type="ARBA" id="ARBA00022475"/>
    </source>
</evidence>
<evidence type="ECO:0000256" key="7">
    <source>
        <dbReference type="ARBA" id="ARBA00023170"/>
    </source>
</evidence>
<keyword evidence="6 9" id="KW-0472">Membrane</keyword>
<evidence type="ECO:0000256" key="3">
    <source>
        <dbReference type="ARBA" id="ARBA00022692"/>
    </source>
</evidence>
<protein>
    <recommendedName>
        <fullName evidence="10">G-protein coupled receptors family 1 profile domain-containing protein</fullName>
    </recommendedName>
</protein>
<feature type="transmembrane region" description="Helical" evidence="9">
    <location>
        <begin position="257"/>
        <end position="278"/>
    </location>
</feature>
<dbReference type="AlphaFoldDB" id="A0AAU9W7U0"/>
<organism evidence="11 12">
    <name type="scientific">Pocillopora meandrina</name>
    <dbReference type="NCBI Taxonomy" id="46732"/>
    <lineage>
        <taxon>Eukaryota</taxon>
        <taxon>Metazoa</taxon>
        <taxon>Cnidaria</taxon>
        <taxon>Anthozoa</taxon>
        <taxon>Hexacorallia</taxon>
        <taxon>Scleractinia</taxon>
        <taxon>Astrocoeniina</taxon>
        <taxon>Pocilloporidae</taxon>
        <taxon>Pocillopora</taxon>
    </lineage>
</organism>
<dbReference type="EMBL" id="CALNXJ010000008">
    <property type="protein sequence ID" value="CAH3046184.1"/>
    <property type="molecule type" value="Genomic_DNA"/>
</dbReference>
<dbReference type="SMART" id="SM01381">
    <property type="entry name" value="7TM_GPCR_Srsx"/>
    <property type="match status" value="1"/>
</dbReference>
<dbReference type="PANTHER" id="PTHR24249:SF372">
    <property type="entry name" value="G-PROTEIN COUPLED RECEPTORS FAMILY 1 PROFILE DOMAIN-CONTAINING PROTEIN"/>
    <property type="match status" value="1"/>
</dbReference>
<dbReference type="Gene3D" id="1.20.1070.10">
    <property type="entry name" value="Rhodopsin 7-helix transmembrane proteins"/>
    <property type="match status" value="1"/>
</dbReference>
<evidence type="ECO:0000313" key="12">
    <source>
        <dbReference type="Proteomes" id="UP001159428"/>
    </source>
</evidence>
<keyword evidence="4 9" id="KW-1133">Transmembrane helix</keyword>
<feature type="transmembrane region" description="Helical" evidence="9">
    <location>
        <begin position="94"/>
        <end position="112"/>
    </location>
</feature>
<feature type="transmembrane region" description="Helical" evidence="9">
    <location>
        <begin position="133"/>
        <end position="153"/>
    </location>
</feature>
<evidence type="ECO:0000313" key="11">
    <source>
        <dbReference type="EMBL" id="CAH3046184.1"/>
    </source>
</evidence>
<dbReference type="GO" id="GO:0004930">
    <property type="term" value="F:G protein-coupled receptor activity"/>
    <property type="evidence" value="ECO:0007669"/>
    <property type="project" value="UniProtKB-KW"/>
</dbReference>
<feature type="transmembrane region" description="Helical" evidence="9">
    <location>
        <begin position="20"/>
        <end position="41"/>
    </location>
</feature>
<dbReference type="InterPro" id="IPR017452">
    <property type="entry name" value="GPCR_Rhodpsn_7TM"/>
</dbReference>
<gene>
    <name evidence="11" type="ORF">PMEA_00033136</name>
</gene>
<dbReference type="CDD" id="cd00637">
    <property type="entry name" value="7tm_classA_rhodopsin-like"/>
    <property type="match status" value="1"/>
</dbReference>
<feature type="domain" description="G-protein coupled receptors family 1 profile" evidence="10">
    <location>
        <begin position="32"/>
        <end position="276"/>
    </location>
</feature>
<evidence type="ECO:0000256" key="9">
    <source>
        <dbReference type="SAM" id="Phobius"/>
    </source>
</evidence>
<dbReference type="SUPFAM" id="SSF81321">
    <property type="entry name" value="Family A G protein-coupled receptor-like"/>
    <property type="match status" value="1"/>
</dbReference>
<dbReference type="PROSITE" id="PS50262">
    <property type="entry name" value="G_PROTEIN_RECEP_F1_2"/>
    <property type="match status" value="1"/>
</dbReference>
<comment type="subcellular location">
    <subcellularLocation>
        <location evidence="1">Cell membrane</location>
        <topology evidence="1">Multi-pass membrane protein</topology>
    </subcellularLocation>
</comment>
<feature type="transmembrane region" description="Helical" evidence="9">
    <location>
        <begin position="53"/>
        <end position="74"/>
    </location>
</feature>
<name>A0AAU9W7U0_9CNID</name>
<dbReference type="GO" id="GO:0005886">
    <property type="term" value="C:plasma membrane"/>
    <property type="evidence" value="ECO:0007669"/>
    <property type="project" value="UniProtKB-SubCell"/>
</dbReference>
<dbReference type="InterPro" id="IPR000276">
    <property type="entry name" value="GPCR_Rhodpsn"/>
</dbReference>